<name>A0A2H1GA87_ZYMTR</name>
<dbReference type="PANTHER" id="PTHR43671">
    <property type="entry name" value="SERINE/THREONINE-PROTEIN KINASE NEK"/>
    <property type="match status" value="1"/>
</dbReference>
<feature type="region of interest" description="Disordered" evidence="6">
    <location>
        <begin position="410"/>
        <end position="435"/>
    </location>
</feature>
<dbReference type="InterPro" id="IPR008271">
    <property type="entry name" value="Ser/Thr_kinase_AS"/>
</dbReference>
<dbReference type="EMBL" id="LT854256">
    <property type="protein sequence ID" value="SMR50482.1"/>
    <property type="molecule type" value="Genomic_DNA"/>
</dbReference>
<feature type="domain" description="Protein kinase" evidence="7">
    <location>
        <begin position="483"/>
        <end position="803"/>
    </location>
</feature>
<evidence type="ECO:0000259" key="7">
    <source>
        <dbReference type="PROSITE" id="PS50011"/>
    </source>
</evidence>
<feature type="compositionally biased region" description="Basic and acidic residues" evidence="6">
    <location>
        <begin position="273"/>
        <end position="282"/>
    </location>
</feature>
<dbReference type="PANTHER" id="PTHR43671:SF13">
    <property type="entry name" value="SERINE_THREONINE-PROTEIN KINASE NEK2"/>
    <property type="match status" value="1"/>
</dbReference>
<evidence type="ECO:0000256" key="4">
    <source>
        <dbReference type="ARBA" id="ARBA00022777"/>
    </source>
</evidence>
<keyword evidence="5" id="KW-0067">ATP-binding</keyword>
<dbReference type="SMART" id="SM00220">
    <property type="entry name" value="S_TKc"/>
    <property type="match status" value="1"/>
</dbReference>
<dbReference type="SUPFAM" id="SSF56112">
    <property type="entry name" value="Protein kinase-like (PK-like)"/>
    <property type="match status" value="1"/>
</dbReference>
<evidence type="ECO:0000256" key="6">
    <source>
        <dbReference type="SAM" id="MobiDB-lite"/>
    </source>
</evidence>
<keyword evidence="2" id="KW-0808">Transferase</keyword>
<gene>
    <name evidence="8" type="ORF">ZT1E4_G4700</name>
</gene>
<dbReference type="GO" id="GO:0004674">
    <property type="term" value="F:protein serine/threonine kinase activity"/>
    <property type="evidence" value="ECO:0007669"/>
    <property type="project" value="UniProtKB-EC"/>
</dbReference>
<evidence type="ECO:0000256" key="5">
    <source>
        <dbReference type="ARBA" id="ARBA00022840"/>
    </source>
</evidence>
<dbReference type="AlphaFoldDB" id="A0A2H1GA87"/>
<dbReference type="PROSITE" id="PS00108">
    <property type="entry name" value="PROTEIN_KINASE_ST"/>
    <property type="match status" value="1"/>
</dbReference>
<feature type="compositionally biased region" description="Low complexity" evidence="6">
    <location>
        <begin position="258"/>
        <end position="269"/>
    </location>
</feature>
<evidence type="ECO:0000313" key="9">
    <source>
        <dbReference type="Proteomes" id="UP000245764"/>
    </source>
</evidence>
<evidence type="ECO:0000256" key="3">
    <source>
        <dbReference type="ARBA" id="ARBA00022741"/>
    </source>
</evidence>
<accession>A0A2H1GA87</accession>
<dbReference type="InterPro" id="IPR000719">
    <property type="entry name" value="Prot_kinase_dom"/>
</dbReference>
<feature type="compositionally biased region" description="Acidic residues" evidence="6">
    <location>
        <begin position="79"/>
        <end position="93"/>
    </location>
</feature>
<feature type="region of interest" description="Disordered" evidence="6">
    <location>
        <begin position="744"/>
        <end position="764"/>
    </location>
</feature>
<dbReference type="Pfam" id="PF00069">
    <property type="entry name" value="Pkinase"/>
    <property type="match status" value="1"/>
</dbReference>
<dbReference type="Proteomes" id="UP000245764">
    <property type="component" value="Chromosome 4"/>
</dbReference>
<dbReference type="PROSITE" id="PS50011">
    <property type="entry name" value="PROTEIN_KINASE_DOM"/>
    <property type="match status" value="1"/>
</dbReference>
<evidence type="ECO:0000256" key="1">
    <source>
        <dbReference type="ARBA" id="ARBA00012513"/>
    </source>
</evidence>
<dbReference type="InterPro" id="IPR050660">
    <property type="entry name" value="NEK_Ser/Thr_kinase"/>
</dbReference>
<feature type="region of interest" description="Disordered" evidence="6">
    <location>
        <begin position="1"/>
        <end position="334"/>
    </location>
</feature>
<dbReference type="Gene3D" id="1.10.510.10">
    <property type="entry name" value="Transferase(Phosphotransferase) domain 1"/>
    <property type="match status" value="1"/>
</dbReference>
<feature type="compositionally biased region" description="Low complexity" evidence="6">
    <location>
        <begin position="134"/>
        <end position="152"/>
    </location>
</feature>
<keyword evidence="3" id="KW-0547">Nucleotide-binding</keyword>
<reference evidence="9" key="1">
    <citation type="submission" date="2017-05" db="EMBL/GenBank/DDBJ databases">
        <authorList>
            <person name="Song R."/>
            <person name="Chenine A.L."/>
            <person name="Ruprecht R.M."/>
        </authorList>
    </citation>
    <scope>NUCLEOTIDE SEQUENCE [LARGE SCALE GENOMIC DNA]</scope>
</reference>
<proteinExistence type="predicted"/>
<sequence>MDKALKWSSRQYRRIVPDPQATQTKPGGPAPVSAQPTTTRQLRSAVRSQQPQSYNGAGATTNSKKPSSFRARDGHDPREEEEDEVDSGNEEATSEQQVRPDEQRSASIQALRNVGEDELHESNDDEGVPVGQTAQESVSQASPPSAQSPQGSEVQQATSDPLEAVNQAAGIGQPALSRPPRAGHGSTAGYQLSPNADALLAPHSARHALADEGPSQHTPIIPTELPTLEMPAGYPDTGSRPALETLAVESEVGRPRTSASASSKSSSSQSKRKSTEGLDPRYGHSPKRSKTVKNSLVGPQVTESATADHTGEDDLVVQDETELEDPESRPNEVSEWPDAWQVVWKTVIARNASKAIMVEFRDYLRAARKFRVDILEQVDVPQRPDSDDATTYARRCMHAIKKRVNTRPTVEQGASVLPNPEKNAENKVDAQGGAQGRVDGDASLAGVDASLVEEELSAVQRRLGFLQPRSLLRPRSRSLQGTWNFNGTAGCGASAFAGRWVQYNQRGEIINRIVLKDVRHPETSCANSEASDMWENIDRERPREYFLQQRLNRCPESHNLVKCYAYNVQEDHRMIRLYLEDCPHGDLESVIKQHAHVRDHVRDAQDLSLDYRIPPPALWSILEAMVSAVCFMTSGLLPIHPEGGGTWQPILHRDIKPANIFLSIPHTRIWPGIPMPKVGDFGLAVEIVYGEAPSQSGTDLYMAPERLSDDNEEFLNALGSQLRCTSSEIWSIGRVMHDLMTLRRSDPKKPNAKQSLKSFPPEDEQYYSEEDPALLKLVKSCLVEHYISRPAAAALWGQIQSKVGSYRDFSLTKPPMKTEQLPEHEKLWYKQAQNDLWVPQR</sequence>
<dbReference type="InterPro" id="IPR011009">
    <property type="entry name" value="Kinase-like_dom_sf"/>
</dbReference>
<dbReference type="EC" id="2.7.11.1" evidence="1"/>
<feature type="compositionally biased region" description="Acidic residues" evidence="6">
    <location>
        <begin position="311"/>
        <end position="325"/>
    </location>
</feature>
<organism evidence="8 9">
    <name type="scientific">Zymoseptoria tritici ST99CH_1E4</name>
    <dbReference type="NCBI Taxonomy" id="1276532"/>
    <lineage>
        <taxon>Eukaryota</taxon>
        <taxon>Fungi</taxon>
        <taxon>Dikarya</taxon>
        <taxon>Ascomycota</taxon>
        <taxon>Pezizomycotina</taxon>
        <taxon>Dothideomycetes</taxon>
        <taxon>Dothideomycetidae</taxon>
        <taxon>Mycosphaerellales</taxon>
        <taxon>Mycosphaerellaceae</taxon>
        <taxon>Zymoseptoria</taxon>
    </lineage>
</organism>
<keyword evidence="4" id="KW-0418">Kinase</keyword>
<evidence type="ECO:0000313" key="8">
    <source>
        <dbReference type="EMBL" id="SMR50482.1"/>
    </source>
</evidence>
<protein>
    <recommendedName>
        <fullName evidence="1">non-specific serine/threonine protein kinase</fullName>
        <ecNumber evidence="1">2.7.11.1</ecNumber>
    </recommendedName>
</protein>
<evidence type="ECO:0000256" key="2">
    <source>
        <dbReference type="ARBA" id="ARBA00022679"/>
    </source>
</evidence>
<dbReference type="GO" id="GO:0005524">
    <property type="term" value="F:ATP binding"/>
    <property type="evidence" value="ECO:0007669"/>
    <property type="project" value="UniProtKB-KW"/>
</dbReference>
<feature type="compositionally biased region" description="Polar residues" evidence="6">
    <location>
        <begin position="34"/>
        <end position="66"/>
    </location>
</feature>